<organism evidence="8">
    <name type="scientific">Aspergillus arachidicola</name>
    <dbReference type="NCBI Taxonomy" id="656916"/>
    <lineage>
        <taxon>Eukaryota</taxon>
        <taxon>Fungi</taxon>
        <taxon>Dikarya</taxon>
        <taxon>Ascomycota</taxon>
        <taxon>Pezizomycotina</taxon>
        <taxon>Eurotiomycetes</taxon>
        <taxon>Eurotiomycetidae</taxon>
        <taxon>Eurotiales</taxon>
        <taxon>Aspergillaceae</taxon>
        <taxon>Aspergillus</taxon>
        <taxon>Aspergillus subgen. Circumdati</taxon>
    </lineage>
</organism>
<dbReference type="SUPFAM" id="SSF53474">
    <property type="entry name" value="alpha/beta-Hydrolases"/>
    <property type="match status" value="1"/>
</dbReference>
<dbReference type="Pfam" id="PF03893">
    <property type="entry name" value="Lipase3_N"/>
    <property type="match status" value="1"/>
</dbReference>
<dbReference type="CDD" id="cd00519">
    <property type="entry name" value="Lipase_3"/>
    <property type="match status" value="1"/>
</dbReference>
<dbReference type="InterPro" id="IPR011701">
    <property type="entry name" value="MFS"/>
</dbReference>
<feature type="transmembrane region" description="Helical" evidence="6">
    <location>
        <begin position="386"/>
        <end position="405"/>
    </location>
</feature>
<comment type="subcellular location">
    <subcellularLocation>
        <location evidence="1">Membrane</location>
        <topology evidence="1">Multi-pass membrane protein</topology>
    </subcellularLocation>
</comment>
<feature type="transmembrane region" description="Helical" evidence="6">
    <location>
        <begin position="238"/>
        <end position="259"/>
    </location>
</feature>
<feature type="transmembrane region" description="Helical" evidence="6">
    <location>
        <begin position="114"/>
        <end position="132"/>
    </location>
</feature>
<dbReference type="Pfam" id="PF01764">
    <property type="entry name" value="Lipase_3"/>
    <property type="match status" value="1"/>
</dbReference>
<protein>
    <recommendedName>
        <fullName evidence="7">Major facilitator superfamily (MFS) profile domain-containing protein</fullName>
    </recommendedName>
</protein>
<dbReference type="GO" id="GO:0005886">
    <property type="term" value="C:plasma membrane"/>
    <property type="evidence" value="ECO:0007669"/>
    <property type="project" value="TreeGrafter"/>
</dbReference>
<dbReference type="InterPro" id="IPR002921">
    <property type="entry name" value="Fungal_lipase-type"/>
</dbReference>
<evidence type="ECO:0000256" key="4">
    <source>
        <dbReference type="ARBA" id="ARBA00023136"/>
    </source>
</evidence>
<dbReference type="AlphaFoldDB" id="A0A5N6Y7N8"/>
<feature type="transmembrane region" description="Helical" evidence="6">
    <location>
        <begin position="152"/>
        <end position="171"/>
    </location>
</feature>
<dbReference type="Pfam" id="PF07690">
    <property type="entry name" value="MFS_1"/>
    <property type="match status" value="1"/>
</dbReference>
<keyword evidence="3 6" id="KW-1133">Transmembrane helix</keyword>
<feature type="transmembrane region" description="Helical" evidence="6">
    <location>
        <begin position="271"/>
        <end position="291"/>
    </location>
</feature>
<feature type="domain" description="Major facilitator superfamily (MFS) profile" evidence="7">
    <location>
        <begin position="116"/>
        <end position="527"/>
    </location>
</feature>
<sequence>MTHDLVEKASKETVSATSGGYLAPFPPGTVDLESQRRPSTLHDSVELERINTSRLQQQLTVGSSRSRIPREQWLPMGAGKDYPPPLPDAEEYVVEFEGSDDPMHPQNWPMRRRVLIGSLLTFCALVTAYVSAVFATASEGVMKEFGFGKEVAALGTTLYVLGFSAGPTIWAPASELIGRRWPMLIGMFGFNIFTIACATAKDTQTIMLTRFFAGFCAASVIALVPASLSDLFNNHHRGVAIAVYTMSVFTGPFTAPFIGGFTAESYLGWRWTFYIPAFVGFFSLILMALFAQETYAPVVLMQKAAILRRQTRNWGIHARQDEHEIDFRELVTKNLARPFLILFTEPIAFLLTLYMSFIYGLAYALLSAYPIVFQGTYGMTGGVSGLPFIGLIIGEIAGSSFVLSLQKSYSRKLVANSNVPVPEWRLPPCIVGGVAFAGGLFWFGWTGWNPSIHWMAPTAAGVMVGFGITSIFMQGFNYLLDSYLNFLSKWTRVDGHIPTTQLEDFKFWVQYAAATYCPNNYVAKDGEKLNCSVGNCPDVEAADSTVKLSFSDDTITDTAGFVAVDNTNKAIVVAFRGSYSIRNWVTDATFPQTDPGLCDGCKAELGFWTAWKVVRDRIIKTLDELKPEHSDYKIVVVGHSLGAAIASLAAADLRTKNYDAILYAYAAPRVANKPLAEFITNQGNNYRFTHNDDPVPKLPLLTMGYVHISPEYYITAPDNTTVTDNQVTVLDGYVNFKGNTGTSGGLPDLLAFHSHVWYFIHADACKGPGLPFR</sequence>
<feature type="transmembrane region" description="Helical" evidence="6">
    <location>
        <begin position="426"/>
        <end position="448"/>
    </location>
</feature>
<dbReference type="PROSITE" id="PS50850">
    <property type="entry name" value="MFS"/>
    <property type="match status" value="1"/>
</dbReference>
<dbReference type="SUPFAM" id="SSF103473">
    <property type="entry name" value="MFS general substrate transporter"/>
    <property type="match status" value="1"/>
</dbReference>
<dbReference type="InterPro" id="IPR005592">
    <property type="entry name" value="Mono/diacylglycerol_lipase_N"/>
</dbReference>
<dbReference type="PANTHER" id="PTHR23502:SF138">
    <property type="entry name" value="MAJOR FACILITATOR SUPERFAMILY (MFS) PROFILE DOMAIN-CONTAINING PROTEIN-RELATED"/>
    <property type="match status" value="1"/>
</dbReference>
<feature type="transmembrane region" description="Helical" evidence="6">
    <location>
        <begin position="207"/>
        <end position="226"/>
    </location>
</feature>
<gene>
    <name evidence="8" type="ORF">BDV24DRAFT_151732</name>
</gene>
<dbReference type="GO" id="GO:0016042">
    <property type="term" value="P:lipid catabolic process"/>
    <property type="evidence" value="ECO:0007669"/>
    <property type="project" value="InterPro"/>
</dbReference>
<dbReference type="GO" id="GO:0022857">
    <property type="term" value="F:transmembrane transporter activity"/>
    <property type="evidence" value="ECO:0007669"/>
    <property type="project" value="InterPro"/>
</dbReference>
<dbReference type="InterPro" id="IPR020846">
    <property type="entry name" value="MFS_dom"/>
</dbReference>
<dbReference type="InterPro" id="IPR029058">
    <property type="entry name" value="AB_hydrolase_fold"/>
</dbReference>
<feature type="transmembrane region" description="Helical" evidence="6">
    <location>
        <begin position="183"/>
        <end position="201"/>
    </location>
</feature>
<keyword evidence="2 6" id="KW-0812">Transmembrane</keyword>
<dbReference type="OrthoDB" id="9986881at2759"/>
<accession>A0A5N6Y7N8</accession>
<dbReference type="FunFam" id="1.20.1250.20:FF:000011">
    <property type="entry name" value="MFS multidrug transporter, putative"/>
    <property type="match status" value="1"/>
</dbReference>
<proteinExistence type="predicted"/>
<feature type="region of interest" description="Disordered" evidence="5">
    <location>
        <begin position="1"/>
        <end position="37"/>
    </location>
</feature>
<dbReference type="Gene3D" id="1.20.1250.20">
    <property type="entry name" value="MFS general substrate transporter like domains"/>
    <property type="match status" value="1"/>
</dbReference>
<evidence type="ECO:0000313" key="8">
    <source>
        <dbReference type="EMBL" id="KAE8340853.1"/>
    </source>
</evidence>
<feature type="compositionally biased region" description="Basic and acidic residues" evidence="5">
    <location>
        <begin position="1"/>
        <end position="11"/>
    </location>
</feature>
<feature type="transmembrane region" description="Helical" evidence="6">
    <location>
        <begin position="347"/>
        <end position="366"/>
    </location>
</feature>
<evidence type="ECO:0000256" key="6">
    <source>
        <dbReference type="SAM" id="Phobius"/>
    </source>
</evidence>
<dbReference type="PANTHER" id="PTHR23502">
    <property type="entry name" value="MAJOR FACILITATOR SUPERFAMILY"/>
    <property type="match status" value="1"/>
</dbReference>
<dbReference type="InterPro" id="IPR036259">
    <property type="entry name" value="MFS_trans_sf"/>
</dbReference>
<evidence type="ECO:0000256" key="1">
    <source>
        <dbReference type="ARBA" id="ARBA00004141"/>
    </source>
</evidence>
<keyword evidence="4 6" id="KW-0472">Membrane</keyword>
<dbReference type="Gene3D" id="3.40.50.1820">
    <property type="entry name" value="alpha/beta hydrolase"/>
    <property type="match status" value="1"/>
</dbReference>
<name>A0A5N6Y7N8_9EURO</name>
<evidence type="ECO:0000256" key="2">
    <source>
        <dbReference type="ARBA" id="ARBA00022692"/>
    </source>
</evidence>
<reference evidence="8" key="1">
    <citation type="submission" date="2019-04" db="EMBL/GenBank/DDBJ databases">
        <title>Friends and foes A comparative genomics study of 23 Aspergillus species from section Flavi.</title>
        <authorList>
            <consortium name="DOE Joint Genome Institute"/>
            <person name="Kjaerbolling I."/>
            <person name="Vesth T."/>
            <person name="Frisvad J.C."/>
            <person name="Nybo J.L."/>
            <person name="Theobald S."/>
            <person name="Kildgaard S."/>
            <person name="Isbrandt T."/>
            <person name="Kuo A."/>
            <person name="Sato A."/>
            <person name="Lyhne E.K."/>
            <person name="Kogle M.E."/>
            <person name="Wiebenga A."/>
            <person name="Kun R.S."/>
            <person name="Lubbers R.J."/>
            <person name="Makela M.R."/>
            <person name="Barry K."/>
            <person name="Chovatia M."/>
            <person name="Clum A."/>
            <person name="Daum C."/>
            <person name="Haridas S."/>
            <person name="He G."/>
            <person name="LaButti K."/>
            <person name="Lipzen A."/>
            <person name="Mondo S."/>
            <person name="Riley R."/>
            <person name="Salamov A."/>
            <person name="Simmons B.A."/>
            <person name="Magnuson J.K."/>
            <person name="Henrissat B."/>
            <person name="Mortensen U.H."/>
            <person name="Larsen T.O."/>
            <person name="Devries R.P."/>
            <person name="Grigoriev I.V."/>
            <person name="Machida M."/>
            <person name="Baker S.E."/>
            <person name="Andersen M.R."/>
        </authorList>
    </citation>
    <scope>NUCLEOTIDE SEQUENCE</scope>
    <source>
        <strain evidence="8">CBS 117612</strain>
    </source>
</reference>
<dbReference type="CDD" id="cd17323">
    <property type="entry name" value="MFS_Tpo1_MDR_like"/>
    <property type="match status" value="1"/>
</dbReference>
<evidence type="ECO:0000256" key="5">
    <source>
        <dbReference type="SAM" id="MobiDB-lite"/>
    </source>
</evidence>
<dbReference type="Proteomes" id="UP000325558">
    <property type="component" value="Unassembled WGS sequence"/>
</dbReference>
<dbReference type="EMBL" id="ML737145">
    <property type="protein sequence ID" value="KAE8340853.1"/>
    <property type="molecule type" value="Genomic_DNA"/>
</dbReference>
<evidence type="ECO:0000256" key="3">
    <source>
        <dbReference type="ARBA" id="ARBA00022989"/>
    </source>
</evidence>
<evidence type="ECO:0000259" key="7">
    <source>
        <dbReference type="PROSITE" id="PS50850"/>
    </source>
</evidence>
<feature type="transmembrane region" description="Helical" evidence="6">
    <location>
        <begin position="454"/>
        <end position="480"/>
    </location>
</feature>